<dbReference type="KEGG" id="pal:PA0131"/>
<name>B1V934_PHYAS</name>
<accession>B1V934</accession>
<evidence type="ECO:0000313" key="2">
    <source>
        <dbReference type="Proteomes" id="UP000008323"/>
    </source>
</evidence>
<protein>
    <submittedName>
        <fullName evidence="1">Uncharacterized protein</fullName>
    </submittedName>
</protein>
<sequence>MYSPTKIKILGTRDGRINIPNIIFVVGLALPCNTLKESIIRVIRKKSKRTSGRIIREKIVTKKQTGILHIRVKMHPICTAMSGIYVCFTLG</sequence>
<gene>
    <name evidence="1" type="ordered locus">PA0131</name>
</gene>
<dbReference type="EMBL" id="AM422018">
    <property type="protein sequence ID" value="CAM11466.1"/>
    <property type="molecule type" value="Genomic_DNA"/>
</dbReference>
<organism evidence="1 2">
    <name type="scientific">Phytoplasma australiense</name>
    <dbReference type="NCBI Taxonomy" id="59748"/>
    <lineage>
        <taxon>Bacteria</taxon>
        <taxon>Bacillati</taxon>
        <taxon>Mycoplasmatota</taxon>
        <taxon>Mollicutes</taxon>
        <taxon>Acholeplasmatales</taxon>
        <taxon>Acholeplasmataceae</taxon>
        <taxon>Candidatus Phytoplasma</taxon>
        <taxon>16SrXII (Stolbur group)</taxon>
    </lineage>
</organism>
<reference evidence="1 2" key="1">
    <citation type="journal article" date="2008" name="J. Bacteriol.">
        <title>Comparative genome analysis of 'Candidatus Phytoplasma australiense' (subgroup tuf-Australia I; rp-A) and 'Ca. Phytoplasma asteris' strains OY-M and AY-WB.</title>
        <authorList>
            <person name="Tran-Nguyen L.T."/>
            <person name="Kube M."/>
            <person name="Schneider B."/>
            <person name="Reinhardt R."/>
            <person name="Gibb K.S."/>
        </authorList>
    </citation>
    <scope>NUCLEOTIDE SEQUENCE [LARGE SCALE GENOMIC DNA]</scope>
</reference>
<evidence type="ECO:0000313" key="1">
    <source>
        <dbReference type="EMBL" id="CAM11466.1"/>
    </source>
</evidence>
<proteinExistence type="predicted"/>
<dbReference type="AlphaFoldDB" id="B1V934"/>
<dbReference type="Proteomes" id="UP000008323">
    <property type="component" value="Chromosome"/>
</dbReference>